<proteinExistence type="predicted"/>
<reference evidence="3 4" key="1">
    <citation type="submission" date="2016-11" db="EMBL/GenBank/DDBJ databases">
        <authorList>
            <person name="Jaros S."/>
            <person name="Januszkiewicz K."/>
            <person name="Wedrychowicz H."/>
        </authorList>
    </citation>
    <scope>NUCLEOTIDE SEQUENCE [LARGE SCALE GENOMIC DNA]</scope>
    <source>
        <strain evidence="3 4">GAS499</strain>
    </source>
</reference>
<organism evidence="3 4">
    <name type="scientific">Bradyrhizobium lablabi</name>
    <dbReference type="NCBI Taxonomy" id="722472"/>
    <lineage>
        <taxon>Bacteria</taxon>
        <taxon>Pseudomonadati</taxon>
        <taxon>Pseudomonadota</taxon>
        <taxon>Alphaproteobacteria</taxon>
        <taxon>Hyphomicrobiales</taxon>
        <taxon>Nitrobacteraceae</taxon>
        <taxon>Bradyrhizobium</taxon>
    </lineage>
</organism>
<name>A0A1M7B0H8_9BRAD</name>
<feature type="compositionally biased region" description="Polar residues" evidence="1">
    <location>
        <begin position="73"/>
        <end position="83"/>
    </location>
</feature>
<dbReference type="AlphaFoldDB" id="A0A1M7B0H8"/>
<evidence type="ECO:0000256" key="1">
    <source>
        <dbReference type="SAM" id="MobiDB-lite"/>
    </source>
</evidence>
<feature type="compositionally biased region" description="Low complexity" evidence="1">
    <location>
        <begin position="57"/>
        <end position="71"/>
    </location>
</feature>
<dbReference type="EMBL" id="LT670844">
    <property type="protein sequence ID" value="SHL48483.1"/>
    <property type="molecule type" value="Genomic_DNA"/>
</dbReference>
<evidence type="ECO:0000313" key="4">
    <source>
        <dbReference type="Proteomes" id="UP000189935"/>
    </source>
</evidence>
<sequence length="83" mass="8663">MGGFFRQSGEFIGDIYRNWGIGIFALPVLIVIALVGLVLSRPSASHWMSDVVPTKHATSSASPGAASAHLAQPQATSGTIRAN</sequence>
<evidence type="ECO:0000313" key="3">
    <source>
        <dbReference type="EMBL" id="SHL48483.1"/>
    </source>
</evidence>
<keyword evidence="2" id="KW-1133">Transmembrane helix</keyword>
<feature type="transmembrane region" description="Helical" evidence="2">
    <location>
        <begin position="20"/>
        <end position="39"/>
    </location>
</feature>
<evidence type="ECO:0000256" key="2">
    <source>
        <dbReference type="SAM" id="Phobius"/>
    </source>
</evidence>
<protein>
    <submittedName>
        <fullName evidence="3">Uncharacterized protein</fullName>
    </submittedName>
</protein>
<keyword evidence="2" id="KW-0472">Membrane</keyword>
<keyword evidence="2" id="KW-0812">Transmembrane</keyword>
<accession>A0A1M7B0H8</accession>
<gene>
    <name evidence="3" type="ORF">SAMN05444159_6011</name>
</gene>
<feature type="region of interest" description="Disordered" evidence="1">
    <location>
        <begin position="55"/>
        <end position="83"/>
    </location>
</feature>
<dbReference type="RefSeq" id="WP_154071517.1">
    <property type="nucleotide sequence ID" value="NZ_LT670844.1"/>
</dbReference>
<dbReference type="Proteomes" id="UP000189935">
    <property type="component" value="Chromosome I"/>
</dbReference>